<evidence type="ECO:0000256" key="7">
    <source>
        <dbReference type="ARBA" id="ARBA00023291"/>
    </source>
</evidence>
<dbReference type="PANTHER" id="PTHR36923">
    <property type="entry name" value="FERREDOXIN"/>
    <property type="match status" value="1"/>
</dbReference>
<keyword evidence="3" id="KW-0479">Metal-binding</keyword>
<keyword evidence="2" id="KW-0813">Transport</keyword>
<keyword evidence="4" id="KW-0249">Electron transport</keyword>
<comment type="cofactor">
    <cofactor evidence="1">
        <name>[3Fe-4S] cluster</name>
        <dbReference type="ChEBI" id="CHEBI:21137"/>
    </cofactor>
</comment>
<keyword evidence="7" id="KW-0003">3Fe-4S</keyword>
<protein>
    <submittedName>
        <fullName evidence="8">Ferredoxin</fullName>
    </submittedName>
</protein>
<dbReference type="PANTHER" id="PTHR36923:SF3">
    <property type="entry name" value="FERREDOXIN"/>
    <property type="match status" value="1"/>
</dbReference>
<organism evidence="8 9">
    <name type="scientific">Gordonia aquimaris</name>
    <dbReference type="NCBI Taxonomy" id="2984863"/>
    <lineage>
        <taxon>Bacteria</taxon>
        <taxon>Bacillati</taxon>
        <taxon>Actinomycetota</taxon>
        <taxon>Actinomycetes</taxon>
        <taxon>Mycobacteriales</taxon>
        <taxon>Gordoniaceae</taxon>
        <taxon>Gordonia</taxon>
    </lineage>
</organism>
<sequence length="64" mass="6776">MSVIHVDRPACEGIGMCEAQADDYFRVGDDGFVEVVQSDVAPTDHAHVAAAVDSCPMSALRLAK</sequence>
<reference evidence="8" key="1">
    <citation type="submission" date="2022-10" db="EMBL/GenBank/DDBJ databases">
        <title>WGS of marine actinomycetes from Thailand.</title>
        <authorList>
            <person name="Thawai C."/>
        </authorList>
    </citation>
    <scope>NUCLEOTIDE SEQUENCE</scope>
    <source>
        <strain evidence="8">SW21</strain>
    </source>
</reference>
<keyword evidence="5" id="KW-0408">Iron</keyword>
<evidence type="ECO:0000256" key="3">
    <source>
        <dbReference type="ARBA" id="ARBA00022723"/>
    </source>
</evidence>
<evidence type="ECO:0000256" key="1">
    <source>
        <dbReference type="ARBA" id="ARBA00001927"/>
    </source>
</evidence>
<dbReference type="SUPFAM" id="SSF54862">
    <property type="entry name" value="4Fe-4S ferredoxins"/>
    <property type="match status" value="1"/>
</dbReference>
<evidence type="ECO:0000256" key="4">
    <source>
        <dbReference type="ARBA" id="ARBA00022982"/>
    </source>
</evidence>
<name>A0A9X3I3I8_9ACTN</name>
<evidence type="ECO:0000256" key="5">
    <source>
        <dbReference type="ARBA" id="ARBA00023004"/>
    </source>
</evidence>
<gene>
    <name evidence="8" type="ORF">OSB52_02715</name>
</gene>
<evidence type="ECO:0000313" key="8">
    <source>
        <dbReference type="EMBL" id="MCX2963000.1"/>
    </source>
</evidence>
<keyword evidence="9" id="KW-1185">Reference proteome</keyword>
<evidence type="ECO:0000256" key="6">
    <source>
        <dbReference type="ARBA" id="ARBA00023014"/>
    </source>
</evidence>
<evidence type="ECO:0000313" key="9">
    <source>
        <dbReference type="Proteomes" id="UP001143347"/>
    </source>
</evidence>
<accession>A0A9X3I3I8</accession>
<dbReference type="Gene3D" id="3.30.70.20">
    <property type="match status" value="1"/>
</dbReference>
<dbReference type="RefSeq" id="WP_235724128.1">
    <property type="nucleotide sequence ID" value="NZ_JAPKFM010000002.1"/>
</dbReference>
<dbReference type="Proteomes" id="UP001143347">
    <property type="component" value="Unassembled WGS sequence"/>
</dbReference>
<comment type="caution">
    <text evidence="8">The sequence shown here is derived from an EMBL/GenBank/DDBJ whole genome shotgun (WGS) entry which is preliminary data.</text>
</comment>
<evidence type="ECO:0000256" key="2">
    <source>
        <dbReference type="ARBA" id="ARBA00022448"/>
    </source>
</evidence>
<dbReference type="AlphaFoldDB" id="A0A9X3I3I8"/>
<dbReference type="EMBL" id="JAPKFM010000002">
    <property type="protein sequence ID" value="MCX2963000.1"/>
    <property type="molecule type" value="Genomic_DNA"/>
</dbReference>
<dbReference type="GO" id="GO:0051538">
    <property type="term" value="F:3 iron, 4 sulfur cluster binding"/>
    <property type="evidence" value="ECO:0007669"/>
    <property type="project" value="UniProtKB-KW"/>
</dbReference>
<dbReference type="Pfam" id="PF13459">
    <property type="entry name" value="Fer4_15"/>
    <property type="match status" value="1"/>
</dbReference>
<dbReference type="GO" id="GO:0046872">
    <property type="term" value="F:metal ion binding"/>
    <property type="evidence" value="ECO:0007669"/>
    <property type="project" value="UniProtKB-KW"/>
</dbReference>
<keyword evidence="6" id="KW-0411">Iron-sulfur</keyword>
<dbReference type="InterPro" id="IPR051269">
    <property type="entry name" value="Fe-S_cluster_ET"/>
</dbReference>
<proteinExistence type="predicted"/>